<comment type="subcellular location">
    <subcellularLocation>
        <location evidence="1 8">Membrane</location>
        <topology evidence="1 8">Multi-pass membrane protein</topology>
    </subcellularLocation>
</comment>
<dbReference type="SMART" id="SM00679">
    <property type="entry name" value="CTNS"/>
    <property type="match status" value="2"/>
</dbReference>
<dbReference type="GO" id="GO:0016020">
    <property type="term" value="C:membrane"/>
    <property type="evidence" value="ECO:0007669"/>
    <property type="project" value="UniProtKB-SubCell"/>
</dbReference>
<dbReference type="PANTHER" id="PTHR12226:SF2">
    <property type="entry name" value="MANNOSE-P-DOLICHOL UTILIZATION DEFECT 1 PROTEIN"/>
    <property type="match status" value="1"/>
</dbReference>
<feature type="transmembrane region" description="Helical" evidence="9">
    <location>
        <begin position="71"/>
        <end position="94"/>
    </location>
</feature>
<dbReference type="FunFam" id="1.20.1280.290:FF:000006">
    <property type="entry name" value="mannose-P-dolichol utilization defect 1 protein"/>
    <property type="match status" value="1"/>
</dbReference>
<feature type="transmembrane region" description="Helical" evidence="9">
    <location>
        <begin position="213"/>
        <end position="236"/>
    </location>
</feature>
<comment type="similarity">
    <text evidence="7 8">Belongs to the MPDU1 (TC 2.A.43.3) family.</text>
</comment>
<dbReference type="InterPro" id="IPR016817">
    <property type="entry name" value="MannP-dilichol_defect-1"/>
</dbReference>
<keyword evidence="2" id="KW-0813">Transport</keyword>
<keyword evidence="4" id="KW-0677">Repeat</keyword>
<evidence type="ECO:0000256" key="7">
    <source>
        <dbReference type="ARBA" id="ARBA00038475"/>
    </source>
</evidence>
<evidence type="ECO:0000256" key="3">
    <source>
        <dbReference type="ARBA" id="ARBA00022692"/>
    </source>
</evidence>
<dbReference type="Proteomes" id="UP001151516">
    <property type="component" value="Unassembled WGS sequence"/>
</dbReference>
<keyword evidence="3 8" id="KW-0812">Transmembrane</keyword>
<keyword evidence="11" id="KW-1185">Reference proteome</keyword>
<feature type="transmembrane region" description="Helical" evidence="9">
    <location>
        <begin position="156"/>
        <end position="175"/>
    </location>
</feature>
<reference evidence="10" key="1">
    <citation type="submission" date="2022-07" db="EMBL/GenBank/DDBJ databases">
        <title>Phylogenomic reconstructions and comparative analyses of Kickxellomycotina fungi.</title>
        <authorList>
            <person name="Reynolds N.K."/>
            <person name="Stajich J.E."/>
            <person name="Barry K."/>
            <person name="Grigoriev I.V."/>
            <person name="Crous P."/>
            <person name="Smith M.E."/>
        </authorList>
    </citation>
    <scope>NUCLEOTIDE SEQUENCE</scope>
    <source>
        <strain evidence="10">CBS 109367</strain>
    </source>
</reference>
<proteinExistence type="inferred from homology"/>
<dbReference type="PANTHER" id="PTHR12226">
    <property type="entry name" value="MANNOSE-P-DOLICHOL UTILIZATION DEFECT 1 LEC35 -RELATED"/>
    <property type="match status" value="1"/>
</dbReference>
<dbReference type="Gene3D" id="1.20.1280.290">
    <property type="match status" value="2"/>
</dbReference>
<accession>A0A9W8GDI9</accession>
<keyword evidence="6 8" id="KW-0472">Membrane</keyword>
<evidence type="ECO:0000256" key="2">
    <source>
        <dbReference type="ARBA" id="ARBA00022448"/>
    </source>
</evidence>
<protein>
    <recommendedName>
        <fullName evidence="8">Mannose-P-dolichol utilization defect 1 protein homolog</fullName>
    </recommendedName>
</protein>
<keyword evidence="5 8" id="KW-1133">Transmembrane helix</keyword>
<dbReference type="AlphaFoldDB" id="A0A9W8GDI9"/>
<dbReference type="InterPro" id="IPR006603">
    <property type="entry name" value="PQ-loop_rpt"/>
</dbReference>
<feature type="transmembrane region" description="Helical" evidence="9">
    <location>
        <begin position="187"/>
        <end position="207"/>
    </location>
</feature>
<gene>
    <name evidence="10" type="ORF">IWW39_006034</name>
</gene>
<evidence type="ECO:0000256" key="4">
    <source>
        <dbReference type="ARBA" id="ARBA00022737"/>
    </source>
</evidence>
<organism evidence="10 11">
    <name type="scientific">Coemansia spiralis</name>
    <dbReference type="NCBI Taxonomy" id="417178"/>
    <lineage>
        <taxon>Eukaryota</taxon>
        <taxon>Fungi</taxon>
        <taxon>Fungi incertae sedis</taxon>
        <taxon>Zoopagomycota</taxon>
        <taxon>Kickxellomycotina</taxon>
        <taxon>Kickxellomycetes</taxon>
        <taxon>Kickxellales</taxon>
        <taxon>Kickxellaceae</taxon>
        <taxon>Coemansia</taxon>
    </lineage>
</organism>
<sequence length="253" mass="27629">MTEHWLPEILRSPLAAFIGEECTVTLVDQLNIFEPACLRYALSKGLGLGIVLGGCVVKLPQLFKILKSKSVVGISLSSYVLEVIANIITIAYNFRKGYDFTTYGEALFIGAQNYIITLLILLMTGRASLGLLAGAFLAVFTHALFSSALVNSALLSTLYGLTIPLVVSSRIPQIYTIHKNKYTGQLSAFAVFNYFFGTAARLFTTLVQVDDPLVLIGVVLATVANGVLAAQMLYYWNAPAPKDKYRLDSKKDE</sequence>
<evidence type="ECO:0000313" key="10">
    <source>
        <dbReference type="EMBL" id="KAJ2682361.1"/>
    </source>
</evidence>
<evidence type="ECO:0000256" key="8">
    <source>
        <dbReference type="PIRNR" id="PIRNR023381"/>
    </source>
</evidence>
<evidence type="ECO:0000256" key="6">
    <source>
        <dbReference type="ARBA" id="ARBA00023136"/>
    </source>
</evidence>
<dbReference type="EMBL" id="JANBTX010000430">
    <property type="protein sequence ID" value="KAJ2682361.1"/>
    <property type="molecule type" value="Genomic_DNA"/>
</dbReference>
<evidence type="ECO:0000256" key="1">
    <source>
        <dbReference type="ARBA" id="ARBA00004141"/>
    </source>
</evidence>
<evidence type="ECO:0000313" key="11">
    <source>
        <dbReference type="Proteomes" id="UP001151516"/>
    </source>
</evidence>
<dbReference type="Pfam" id="PF04193">
    <property type="entry name" value="PQ-loop"/>
    <property type="match status" value="2"/>
</dbReference>
<evidence type="ECO:0000256" key="5">
    <source>
        <dbReference type="ARBA" id="ARBA00022989"/>
    </source>
</evidence>
<dbReference type="OrthoDB" id="271506at2759"/>
<name>A0A9W8GDI9_9FUNG</name>
<evidence type="ECO:0000256" key="9">
    <source>
        <dbReference type="SAM" id="Phobius"/>
    </source>
</evidence>
<comment type="caution">
    <text evidence="10">The sequence shown here is derived from an EMBL/GenBank/DDBJ whole genome shotgun (WGS) entry which is preliminary data.</text>
</comment>
<dbReference type="PIRSF" id="PIRSF023381">
    <property type="entry name" value="MannP-dilichol_defect-1p"/>
    <property type="match status" value="1"/>
</dbReference>